<organism evidence="3 4">
    <name type="scientific">Terracoccus luteus</name>
    <dbReference type="NCBI Taxonomy" id="53356"/>
    <lineage>
        <taxon>Bacteria</taxon>
        <taxon>Bacillati</taxon>
        <taxon>Actinomycetota</taxon>
        <taxon>Actinomycetes</taxon>
        <taxon>Micrococcales</taxon>
        <taxon>Intrasporangiaceae</taxon>
        <taxon>Terracoccus</taxon>
    </lineage>
</organism>
<accession>A0A495Y3G3</accession>
<dbReference type="Proteomes" id="UP000278440">
    <property type="component" value="Unassembled WGS sequence"/>
</dbReference>
<dbReference type="RefSeq" id="WP_121034836.1">
    <property type="nucleotide sequence ID" value="NZ_RBXT01000001.1"/>
</dbReference>
<reference evidence="3 4" key="1">
    <citation type="submission" date="2018-10" db="EMBL/GenBank/DDBJ databases">
        <title>Sequencing the genomes of 1000 actinobacteria strains.</title>
        <authorList>
            <person name="Klenk H.-P."/>
        </authorList>
    </citation>
    <scope>NUCLEOTIDE SEQUENCE [LARGE SCALE GENOMIC DNA]</scope>
    <source>
        <strain evidence="3 4">DSM 44267</strain>
    </source>
</reference>
<feature type="domain" description="Mycothiol-dependent maleylpyruvate isomerase metal-binding" evidence="2">
    <location>
        <begin position="29"/>
        <end position="142"/>
    </location>
</feature>
<protein>
    <submittedName>
        <fullName evidence="3">Uncharacterized protein (TIGR03086 family)</fullName>
    </submittedName>
</protein>
<evidence type="ECO:0000313" key="3">
    <source>
        <dbReference type="EMBL" id="RKT80044.1"/>
    </source>
</evidence>
<feature type="region of interest" description="Disordered" evidence="1">
    <location>
        <begin position="1"/>
        <end position="25"/>
    </location>
</feature>
<dbReference type="Pfam" id="PF11716">
    <property type="entry name" value="MDMPI_N"/>
    <property type="match status" value="1"/>
</dbReference>
<keyword evidence="4" id="KW-1185">Reference proteome</keyword>
<sequence>MTTDTTETTEKTPPTQPDAGVPAEYGRLADPFGAVVERVPDGTWSAPSPCDGWTAADVLDHVVGTQRDFLTQRGVLDDPTADHVDGGPARRWRAHDDLVRGLLADPGVAGREYDGVFGRTTVGASMLAFYGFDLVVHRWDIATAAGLEAHLTPDEIALLDRAADGFGEHLYDDGVCRPALDVPPDATAEQRVLARLGRRA</sequence>
<dbReference type="EMBL" id="RBXT01000001">
    <property type="protein sequence ID" value="RKT80044.1"/>
    <property type="molecule type" value="Genomic_DNA"/>
</dbReference>
<dbReference type="NCBIfam" id="TIGR03083">
    <property type="entry name" value="maleylpyruvate isomerase family mycothiol-dependent enzyme"/>
    <property type="match status" value="1"/>
</dbReference>
<dbReference type="Gene3D" id="1.20.120.450">
    <property type="entry name" value="dinb family like domain"/>
    <property type="match status" value="1"/>
</dbReference>
<comment type="caution">
    <text evidence="3">The sequence shown here is derived from an EMBL/GenBank/DDBJ whole genome shotgun (WGS) entry which is preliminary data.</text>
</comment>
<dbReference type="InterPro" id="IPR034660">
    <property type="entry name" value="DinB/YfiT-like"/>
</dbReference>
<dbReference type="GO" id="GO:0046872">
    <property type="term" value="F:metal ion binding"/>
    <property type="evidence" value="ECO:0007669"/>
    <property type="project" value="InterPro"/>
</dbReference>
<dbReference type="AlphaFoldDB" id="A0A495Y3G3"/>
<name>A0A495Y3G3_9MICO</name>
<evidence type="ECO:0000256" key="1">
    <source>
        <dbReference type="SAM" id="MobiDB-lite"/>
    </source>
</evidence>
<dbReference type="InterPro" id="IPR017520">
    <property type="entry name" value="CHP03086"/>
</dbReference>
<evidence type="ECO:0000313" key="4">
    <source>
        <dbReference type="Proteomes" id="UP000278440"/>
    </source>
</evidence>
<evidence type="ECO:0000259" key="2">
    <source>
        <dbReference type="Pfam" id="PF11716"/>
    </source>
</evidence>
<dbReference type="SUPFAM" id="SSF109854">
    <property type="entry name" value="DinB/YfiT-like putative metalloenzymes"/>
    <property type="match status" value="1"/>
</dbReference>
<dbReference type="OrthoDB" id="5185819at2"/>
<proteinExistence type="predicted"/>
<dbReference type="InterPro" id="IPR024344">
    <property type="entry name" value="MDMPI_metal-binding"/>
</dbReference>
<dbReference type="InterPro" id="IPR017517">
    <property type="entry name" value="Maleyloyr_isom"/>
</dbReference>
<dbReference type="NCBIfam" id="TIGR03086">
    <property type="entry name" value="TIGR03086 family metal-binding protein"/>
    <property type="match status" value="1"/>
</dbReference>
<gene>
    <name evidence="3" type="ORF">DFJ68_3523</name>
</gene>